<feature type="transmembrane region" description="Helical" evidence="8">
    <location>
        <begin position="38"/>
        <end position="60"/>
    </location>
</feature>
<dbReference type="PANTHER" id="PTHR34975:SF2">
    <property type="entry name" value="SPORE GERMINATION PROTEIN A2"/>
    <property type="match status" value="1"/>
</dbReference>
<evidence type="ECO:0000256" key="8">
    <source>
        <dbReference type="SAM" id="Phobius"/>
    </source>
</evidence>
<dbReference type="InterPro" id="IPR004761">
    <property type="entry name" value="Spore_GerAB"/>
</dbReference>
<keyword evidence="4" id="KW-0309">Germination</keyword>
<dbReference type="AlphaFoldDB" id="A0A1S2L582"/>
<evidence type="ECO:0000256" key="5">
    <source>
        <dbReference type="ARBA" id="ARBA00022692"/>
    </source>
</evidence>
<feature type="transmembrane region" description="Helical" evidence="8">
    <location>
        <begin position="326"/>
        <end position="351"/>
    </location>
</feature>
<name>A0A1S2L582_9BACI</name>
<feature type="transmembrane region" description="Helical" evidence="8">
    <location>
        <begin position="120"/>
        <end position="137"/>
    </location>
</feature>
<feature type="transmembrane region" description="Helical" evidence="8">
    <location>
        <begin position="216"/>
        <end position="238"/>
    </location>
</feature>
<dbReference type="GO" id="GO:0009847">
    <property type="term" value="P:spore germination"/>
    <property type="evidence" value="ECO:0007669"/>
    <property type="project" value="InterPro"/>
</dbReference>
<dbReference type="Pfam" id="PF03845">
    <property type="entry name" value="Spore_permease"/>
    <property type="match status" value="1"/>
</dbReference>
<feature type="transmembrane region" description="Helical" evidence="8">
    <location>
        <begin position="266"/>
        <end position="290"/>
    </location>
</feature>
<comment type="similarity">
    <text evidence="2">Belongs to the amino acid-polyamine-organocation (APC) superfamily. Spore germination protein (SGP) (TC 2.A.3.9) family.</text>
</comment>
<keyword evidence="11" id="KW-1185">Reference proteome</keyword>
<reference evidence="9 11" key="1">
    <citation type="submission" date="2016-10" db="EMBL/GenBank/DDBJ databases">
        <title>Draft genome sequences of four alkaliphilic bacteria belonging to the Anaerobacillus genus.</title>
        <authorList>
            <person name="Bassil N.M."/>
            <person name="Lloyd J.R."/>
        </authorList>
    </citation>
    <scope>NUCLEOTIDE SEQUENCE [LARGE SCALE GENOMIC DNA]</scope>
    <source>
        <strain evidence="9 11">NB2006</strain>
    </source>
</reference>
<keyword evidence="3" id="KW-0813">Transport</keyword>
<dbReference type="RefSeq" id="WP_071318787.1">
    <property type="nucleotide sequence ID" value="NZ_CP063356.2"/>
</dbReference>
<gene>
    <name evidence="10" type="ORF">AWH56_019340</name>
    <name evidence="9" type="ORF">AWH56_20315</name>
</gene>
<dbReference type="GO" id="GO:0016020">
    <property type="term" value="C:membrane"/>
    <property type="evidence" value="ECO:0007669"/>
    <property type="project" value="UniProtKB-SubCell"/>
</dbReference>
<proteinExistence type="inferred from homology"/>
<evidence type="ECO:0000256" key="3">
    <source>
        <dbReference type="ARBA" id="ARBA00022448"/>
    </source>
</evidence>
<protein>
    <submittedName>
        <fullName evidence="10">GerAB/ArcD/ProY family transporter</fullName>
    </submittedName>
</protein>
<dbReference type="PANTHER" id="PTHR34975">
    <property type="entry name" value="SPORE GERMINATION PROTEIN A2"/>
    <property type="match status" value="1"/>
</dbReference>
<dbReference type="EMBL" id="LQXD01000170">
    <property type="protein sequence ID" value="OIJ07506.1"/>
    <property type="molecule type" value="Genomic_DNA"/>
</dbReference>
<organism evidence="9 11">
    <name type="scientific">Anaerobacillus isosaccharinicus</name>
    <dbReference type="NCBI Taxonomy" id="1532552"/>
    <lineage>
        <taxon>Bacteria</taxon>
        <taxon>Bacillati</taxon>
        <taxon>Bacillota</taxon>
        <taxon>Bacilli</taxon>
        <taxon>Bacillales</taxon>
        <taxon>Bacillaceae</taxon>
        <taxon>Anaerobacillus</taxon>
    </lineage>
</organism>
<reference evidence="10 11" key="3">
    <citation type="journal article" date="2019" name="Int. J. Syst. Evol. Microbiol.">
        <title>Anaerobacillus isosaccharinicus sp. nov., an alkaliphilic bacterium which degrades isosaccharinic acid.</title>
        <authorList>
            <person name="Bassil N.M."/>
            <person name="Lloyd J.R."/>
        </authorList>
    </citation>
    <scope>NUCLEOTIDE SEQUENCE [LARGE SCALE GENOMIC DNA]</scope>
    <source>
        <strain evidence="10 11">NB2006</strain>
    </source>
</reference>
<reference evidence="10 11" key="2">
    <citation type="journal article" date="2017" name="Genome Announc.">
        <title>Draft Genome Sequences of Four Alkaliphilic Bacteria Belonging to the Anaerobacillus Genus.</title>
        <authorList>
            <person name="Bassil N.M."/>
            <person name="Lloyd J.R."/>
        </authorList>
    </citation>
    <scope>NUCLEOTIDE SEQUENCE [LARGE SCALE GENOMIC DNA]</scope>
    <source>
        <strain evidence="10 11">NB2006</strain>
    </source>
</reference>
<evidence type="ECO:0000256" key="1">
    <source>
        <dbReference type="ARBA" id="ARBA00004141"/>
    </source>
</evidence>
<sequence>MTEKIHFTQLAVIVYMIQSGIILFGLPRIVAEAFGTNAWLAIIGLSGIVLINLYLIILVYKRGNGKSMFVILEDGLPKLILYPLYVYLIVSFGLLGVLVAKNYALLVQLTMFPDINPNLLLAYFLIVAMFFVSKGIYNMAKITVICFFFTIWTIFLLVLVVPEFSFVRLTPFIFQDALDPFGSGLDAYSAFLGFELTLFLIPYIQRDGTFGKAIVVGHIFTTFIYTAVCFMAMGFFSLDQLRATLYPTQEILKFMETPVIERIENFVFGVFMLKIIVTTVFYHWAALEITKQLFKKTKKTKLLFFLFFSTFSIATIPTIQREVNEWFAIVVNPYIFFVFCFPLLLLLLLWIKSKQAGREKDIA</sequence>
<keyword evidence="6 8" id="KW-1133">Transmembrane helix</keyword>
<keyword evidence="7 8" id="KW-0472">Membrane</keyword>
<evidence type="ECO:0000256" key="7">
    <source>
        <dbReference type="ARBA" id="ARBA00023136"/>
    </source>
</evidence>
<dbReference type="KEGG" id="aia:AWH56_019340"/>
<comment type="subcellular location">
    <subcellularLocation>
        <location evidence="1">Membrane</location>
        <topology evidence="1">Multi-pass membrane protein</topology>
    </subcellularLocation>
</comment>
<evidence type="ECO:0000256" key="6">
    <source>
        <dbReference type="ARBA" id="ARBA00022989"/>
    </source>
</evidence>
<accession>A0A1S2L582</accession>
<dbReference type="EMBL" id="CP063356">
    <property type="protein sequence ID" value="QOY34854.1"/>
    <property type="molecule type" value="Genomic_DNA"/>
</dbReference>
<evidence type="ECO:0000256" key="2">
    <source>
        <dbReference type="ARBA" id="ARBA00007998"/>
    </source>
</evidence>
<evidence type="ECO:0000313" key="9">
    <source>
        <dbReference type="EMBL" id="OIJ07506.1"/>
    </source>
</evidence>
<feature type="transmembrane region" description="Helical" evidence="8">
    <location>
        <begin position="144"/>
        <end position="167"/>
    </location>
</feature>
<dbReference type="Proteomes" id="UP000180175">
    <property type="component" value="Chromosome"/>
</dbReference>
<feature type="transmembrane region" description="Helical" evidence="8">
    <location>
        <begin position="302"/>
        <end position="320"/>
    </location>
</feature>
<feature type="transmembrane region" description="Helical" evidence="8">
    <location>
        <begin position="7"/>
        <end position="26"/>
    </location>
</feature>
<feature type="transmembrane region" description="Helical" evidence="8">
    <location>
        <begin position="80"/>
        <end position="100"/>
    </location>
</feature>
<evidence type="ECO:0000256" key="4">
    <source>
        <dbReference type="ARBA" id="ARBA00022544"/>
    </source>
</evidence>
<feature type="transmembrane region" description="Helical" evidence="8">
    <location>
        <begin position="187"/>
        <end position="204"/>
    </location>
</feature>
<evidence type="ECO:0000313" key="11">
    <source>
        <dbReference type="Proteomes" id="UP000180175"/>
    </source>
</evidence>
<reference evidence="10" key="4">
    <citation type="submission" date="2020-10" db="EMBL/GenBank/DDBJ databases">
        <authorList>
            <person name="Bassil N.M."/>
            <person name="Lloyd J.R."/>
        </authorList>
    </citation>
    <scope>NUCLEOTIDE SEQUENCE</scope>
    <source>
        <strain evidence="10">NB2006</strain>
    </source>
</reference>
<dbReference type="OrthoDB" id="2957438at2"/>
<keyword evidence="5 8" id="KW-0812">Transmembrane</keyword>
<evidence type="ECO:0000313" key="10">
    <source>
        <dbReference type="EMBL" id="QOY34854.1"/>
    </source>
</evidence>